<dbReference type="Proteomes" id="UP001056120">
    <property type="component" value="Linkage Group LG02"/>
</dbReference>
<name>A0ACB9JVW9_9ASTR</name>
<sequence>MGAYVRTRVFGKCDIPFACNPGNILPYSKKSLARLWIVTQCMSPKICNDLKNIDQILFIDLHGFFSFATTVRGATQEVVFGNVDCDIWFVWFGPLDLDWAAVVGPATTGIHMFVWLGSWGIFGLVEEDNLGRLVDD</sequence>
<accession>A0ACB9JVW9</accession>
<organism evidence="1 2">
    <name type="scientific">Smallanthus sonchifolius</name>
    <dbReference type="NCBI Taxonomy" id="185202"/>
    <lineage>
        <taxon>Eukaryota</taxon>
        <taxon>Viridiplantae</taxon>
        <taxon>Streptophyta</taxon>
        <taxon>Embryophyta</taxon>
        <taxon>Tracheophyta</taxon>
        <taxon>Spermatophyta</taxon>
        <taxon>Magnoliopsida</taxon>
        <taxon>eudicotyledons</taxon>
        <taxon>Gunneridae</taxon>
        <taxon>Pentapetalae</taxon>
        <taxon>asterids</taxon>
        <taxon>campanulids</taxon>
        <taxon>Asterales</taxon>
        <taxon>Asteraceae</taxon>
        <taxon>Asteroideae</taxon>
        <taxon>Heliantheae alliance</taxon>
        <taxon>Millerieae</taxon>
        <taxon>Smallanthus</taxon>
    </lineage>
</organism>
<reference evidence="1 2" key="2">
    <citation type="journal article" date="2022" name="Mol. Ecol. Resour.">
        <title>The genomes of chicory, endive, great burdock and yacon provide insights into Asteraceae paleo-polyploidization history and plant inulin production.</title>
        <authorList>
            <person name="Fan W."/>
            <person name="Wang S."/>
            <person name="Wang H."/>
            <person name="Wang A."/>
            <person name="Jiang F."/>
            <person name="Liu H."/>
            <person name="Zhao H."/>
            <person name="Xu D."/>
            <person name="Zhang Y."/>
        </authorList>
    </citation>
    <scope>NUCLEOTIDE SEQUENCE [LARGE SCALE GENOMIC DNA]</scope>
    <source>
        <strain evidence="2">cv. Yunnan</strain>
        <tissue evidence="1">Leaves</tissue>
    </source>
</reference>
<evidence type="ECO:0000313" key="1">
    <source>
        <dbReference type="EMBL" id="KAI3824189.1"/>
    </source>
</evidence>
<reference evidence="2" key="1">
    <citation type="journal article" date="2022" name="Mol. Ecol. Resour.">
        <title>The genomes of chicory, endive, great burdock and yacon provide insights into Asteraceae palaeo-polyploidization history and plant inulin production.</title>
        <authorList>
            <person name="Fan W."/>
            <person name="Wang S."/>
            <person name="Wang H."/>
            <person name="Wang A."/>
            <person name="Jiang F."/>
            <person name="Liu H."/>
            <person name="Zhao H."/>
            <person name="Xu D."/>
            <person name="Zhang Y."/>
        </authorList>
    </citation>
    <scope>NUCLEOTIDE SEQUENCE [LARGE SCALE GENOMIC DNA]</scope>
    <source>
        <strain evidence="2">cv. Yunnan</strain>
    </source>
</reference>
<protein>
    <submittedName>
        <fullName evidence="1">Uncharacterized protein</fullName>
    </submittedName>
</protein>
<gene>
    <name evidence="1" type="ORF">L1987_05639</name>
</gene>
<evidence type="ECO:0000313" key="2">
    <source>
        <dbReference type="Proteomes" id="UP001056120"/>
    </source>
</evidence>
<proteinExistence type="predicted"/>
<comment type="caution">
    <text evidence="1">The sequence shown here is derived from an EMBL/GenBank/DDBJ whole genome shotgun (WGS) entry which is preliminary data.</text>
</comment>
<dbReference type="EMBL" id="CM042019">
    <property type="protein sequence ID" value="KAI3824189.1"/>
    <property type="molecule type" value="Genomic_DNA"/>
</dbReference>
<keyword evidence="2" id="KW-1185">Reference proteome</keyword>